<dbReference type="OrthoDB" id="2519291at2759"/>
<comment type="similarity">
    <text evidence="1">Belongs to the tpcK family.</text>
</comment>
<dbReference type="AlphaFoldDB" id="A0A6A5VX12"/>
<sequence length="139" mass="16240">MLDTIITKYPFVIVTTVTRKPGLTREQFRHHLETAYAPLVKKVTGNLHPLTWTRRYHIDDGEGPKGLPRVLVGVDDNLADCFSEMTFVDELHCQQFLAFMHTKDAEPLLEEEAKFADMEKMKIIIMRREYSFREEIQKA</sequence>
<feature type="domain" description="EthD" evidence="2">
    <location>
        <begin position="20"/>
        <end position="118"/>
    </location>
</feature>
<organism evidence="3 4">
    <name type="scientific">Bimuria novae-zelandiae CBS 107.79</name>
    <dbReference type="NCBI Taxonomy" id="1447943"/>
    <lineage>
        <taxon>Eukaryota</taxon>
        <taxon>Fungi</taxon>
        <taxon>Dikarya</taxon>
        <taxon>Ascomycota</taxon>
        <taxon>Pezizomycotina</taxon>
        <taxon>Dothideomycetes</taxon>
        <taxon>Pleosporomycetidae</taxon>
        <taxon>Pleosporales</taxon>
        <taxon>Massarineae</taxon>
        <taxon>Didymosphaeriaceae</taxon>
        <taxon>Bimuria</taxon>
    </lineage>
</organism>
<dbReference type="GO" id="GO:0016491">
    <property type="term" value="F:oxidoreductase activity"/>
    <property type="evidence" value="ECO:0007669"/>
    <property type="project" value="InterPro"/>
</dbReference>
<dbReference type="SUPFAM" id="SSF54909">
    <property type="entry name" value="Dimeric alpha+beta barrel"/>
    <property type="match status" value="1"/>
</dbReference>
<evidence type="ECO:0000259" key="2">
    <source>
        <dbReference type="Pfam" id="PF07110"/>
    </source>
</evidence>
<evidence type="ECO:0000313" key="3">
    <source>
        <dbReference type="EMBL" id="KAF1979426.1"/>
    </source>
</evidence>
<protein>
    <recommendedName>
        <fullName evidence="2">EthD domain-containing protein</fullName>
    </recommendedName>
</protein>
<dbReference type="Proteomes" id="UP000800036">
    <property type="component" value="Unassembled WGS sequence"/>
</dbReference>
<accession>A0A6A5VX12</accession>
<proteinExistence type="inferred from homology"/>
<evidence type="ECO:0000313" key="4">
    <source>
        <dbReference type="Proteomes" id="UP000800036"/>
    </source>
</evidence>
<dbReference type="Pfam" id="PF07110">
    <property type="entry name" value="EthD"/>
    <property type="match status" value="1"/>
</dbReference>
<gene>
    <name evidence="3" type="ORF">BU23DRAFT_595288</name>
</gene>
<name>A0A6A5VX12_9PLEO</name>
<dbReference type="EMBL" id="ML976658">
    <property type="protein sequence ID" value="KAF1979426.1"/>
    <property type="molecule type" value="Genomic_DNA"/>
</dbReference>
<keyword evidence="4" id="KW-1185">Reference proteome</keyword>
<reference evidence="3" key="1">
    <citation type="journal article" date="2020" name="Stud. Mycol.">
        <title>101 Dothideomycetes genomes: a test case for predicting lifestyles and emergence of pathogens.</title>
        <authorList>
            <person name="Haridas S."/>
            <person name="Albert R."/>
            <person name="Binder M."/>
            <person name="Bloem J."/>
            <person name="Labutti K."/>
            <person name="Salamov A."/>
            <person name="Andreopoulos B."/>
            <person name="Baker S."/>
            <person name="Barry K."/>
            <person name="Bills G."/>
            <person name="Bluhm B."/>
            <person name="Cannon C."/>
            <person name="Castanera R."/>
            <person name="Culley D."/>
            <person name="Daum C."/>
            <person name="Ezra D."/>
            <person name="Gonzalez J."/>
            <person name="Henrissat B."/>
            <person name="Kuo A."/>
            <person name="Liang C."/>
            <person name="Lipzen A."/>
            <person name="Lutzoni F."/>
            <person name="Magnuson J."/>
            <person name="Mondo S."/>
            <person name="Nolan M."/>
            <person name="Ohm R."/>
            <person name="Pangilinan J."/>
            <person name="Park H.-J."/>
            <person name="Ramirez L."/>
            <person name="Alfaro M."/>
            <person name="Sun H."/>
            <person name="Tritt A."/>
            <person name="Yoshinaga Y."/>
            <person name="Zwiers L.-H."/>
            <person name="Turgeon B."/>
            <person name="Goodwin S."/>
            <person name="Spatafora J."/>
            <person name="Crous P."/>
            <person name="Grigoriev I."/>
        </authorList>
    </citation>
    <scope>NUCLEOTIDE SEQUENCE</scope>
    <source>
        <strain evidence="3">CBS 107.79</strain>
    </source>
</reference>
<dbReference type="InterPro" id="IPR009799">
    <property type="entry name" value="EthD_dom"/>
</dbReference>
<dbReference type="InterPro" id="IPR011008">
    <property type="entry name" value="Dimeric_a/b-barrel"/>
</dbReference>
<evidence type="ECO:0000256" key="1">
    <source>
        <dbReference type="ARBA" id="ARBA00005986"/>
    </source>
</evidence>
<dbReference type="Gene3D" id="3.30.70.100">
    <property type="match status" value="1"/>
</dbReference>